<evidence type="ECO:0000313" key="2">
    <source>
        <dbReference type="Proteomes" id="UP000011718"/>
    </source>
</evidence>
<name>M1P791_METMZ</name>
<dbReference type="Proteomes" id="UP000011718">
    <property type="component" value="Chromosome"/>
</dbReference>
<dbReference type="BioCyc" id="MMAZ1236903:G139K-846-MONOMER"/>
<accession>M1P791</accession>
<organism evidence="1 2">
    <name type="scientific">Methanosarcina mazei Tuc01</name>
    <dbReference type="NCBI Taxonomy" id="1236903"/>
    <lineage>
        <taxon>Archaea</taxon>
        <taxon>Methanobacteriati</taxon>
        <taxon>Methanobacteriota</taxon>
        <taxon>Stenosarchaea group</taxon>
        <taxon>Methanomicrobia</taxon>
        <taxon>Methanosarcinales</taxon>
        <taxon>Methanosarcinaceae</taxon>
        <taxon>Methanosarcina</taxon>
    </lineage>
</organism>
<sequence length="38" mass="4276">MGQKKLEKFAIEDSLSLRTISKDSFAQLAELYSIVDTV</sequence>
<gene>
    <name evidence="1" type="ORF">MmTuc01_0890</name>
</gene>
<proteinExistence type="predicted"/>
<reference evidence="1 2" key="1">
    <citation type="journal article" date="2013" name="Genome Announc.">
        <title>Complete Genome of a Methanosarcina mazei Strain Isolated from Sediment Samples from an Amazonian Flooded Area.</title>
        <authorList>
            <person name="Assis das Gracas D."/>
            <person name="Thiago Juca Ramos R."/>
            <person name="Vieira Araujo A.C."/>
            <person name="Zahlouth R."/>
            <person name="Ribeiro Carneiro A."/>
            <person name="Souza Lopes T."/>
            <person name="Azevedo Barauna R."/>
            <person name="Azevedo V."/>
            <person name="Cruz Schneider M.P."/>
            <person name="Pellizari V.H."/>
            <person name="Silva A."/>
        </authorList>
    </citation>
    <scope>NUCLEOTIDE SEQUENCE [LARGE SCALE GENOMIC DNA]</scope>
    <source>
        <strain evidence="1 2">Tuc01</strain>
    </source>
</reference>
<dbReference type="EMBL" id="CP004144">
    <property type="protein sequence ID" value="AGF96292.1"/>
    <property type="molecule type" value="Genomic_DNA"/>
</dbReference>
<evidence type="ECO:0000313" key="1">
    <source>
        <dbReference type="EMBL" id="AGF96292.1"/>
    </source>
</evidence>
<protein>
    <submittedName>
        <fullName evidence="1">Uncharacterized protein</fullName>
    </submittedName>
</protein>
<dbReference type="HOGENOM" id="CLU_3322961_0_0_2"/>
<dbReference type="AlphaFoldDB" id="M1P791"/>
<dbReference type="KEGG" id="mmaz:MmTuc01_0890"/>